<name>A0A329LQS0_9BACL</name>
<keyword evidence="6" id="KW-1185">Reference proteome</keyword>
<sequence length="341" mass="39241">MTPPIGIDEQLHNVFRAEQFYSPPPYVAEIPNGRVWGEFGAVITPDNKLLWDVSIFPPMIPSEHHIFRQPILPPLQFTDETVAVLTFCASSMYYHWMFDVVSRLDLLNKCGMHIDRYIVNGVRPGTFQEETLERLGIPKEKRIHCSSTFHLQAKTLIVPAAPAIQWGPHNWQIQFLREEFLMRSKLEPIFQYERIYISRSLASNRRVKNEEQLYEILRPLGFAFVHLETFSVLQQAQIFSSAKIIVAPHGSGLTNLTFCQPGTKVIELFSSNYPVYVFWLICNHLKLDYYYLFGEGERAPDKVDPERGYDDMVIDIEKFAEILKIAGIRTSSGGIKKLSSV</sequence>
<reference evidence="5 6" key="1">
    <citation type="journal article" date="2009" name="Int. J. Syst. Evol. Microbiol.">
        <title>Paenibacillus contaminans sp. nov., isolated from a contaminated laboratory plate.</title>
        <authorList>
            <person name="Chou J.H."/>
            <person name="Lee J.H."/>
            <person name="Lin M.C."/>
            <person name="Chang P.S."/>
            <person name="Arun A.B."/>
            <person name="Young C.C."/>
            <person name="Chen W.M."/>
        </authorList>
    </citation>
    <scope>NUCLEOTIDE SEQUENCE [LARGE SCALE GENOMIC DNA]</scope>
    <source>
        <strain evidence="5 6">CKOBP-6</strain>
    </source>
</reference>
<protein>
    <submittedName>
        <fullName evidence="5">Glycosyltransferase family 61 protein</fullName>
    </submittedName>
</protein>
<evidence type="ECO:0000313" key="6">
    <source>
        <dbReference type="Proteomes" id="UP000250369"/>
    </source>
</evidence>
<dbReference type="Pfam" id="PF04577">
    <property type="entry name" value="Glyco_transf_61"/>
    <property type="match status" value="1"/>
</dbReference>
<dbReference type="Proteomes" id="UP000250369">
    <property type="component" value="Unassembled WGS sequence"/>
</dbReference>
<proteinExistence type="predicted"/>
<evidence type="ECO:0000259" key="4">
    <source>
        <dbReference type="Pfam" id="PF04577"/>
    </source>
</evidence>
<dbReference type="GO" id="GO:0016757">
    <property type="term" value="F:glycosyltransferase activity"/>
    <property type="evidence" value="ECO:0007669"/>
    <property type="project" value="UniProtKB-KW"/>
</dbReference>
<comment type="caution">
    <text evidence="5">The sequence shown here is derived from an EMBL/GenBank/DDBJ whole genome shotgun (WGS) entry which is preliminary data.</text>
</comment>
<dbReference type="AlphaFoldDB" id="A0A329LQS0"/>
<keyword evidence="3" id="KW-0325">Glycoprotein</keyword>
<keyword evidence="2 5" id="KW-0808">Transferase</keyword>
<dbReference type="PANTHER" id="PTHR20961">
    <property type="entry name" value="GLYCOSYLTRANSFERASE"/>
    <property type="match status" value="1"/>
</dbReference>
<dbReference type="EMBL" id="QMFB01000045">
    <property type="protein sequence ID" value="RAV10119.1"/>
    <property type="molecule type" value="Genomic_DNA"/>
</dbReference>
<evidence type="ECO:0000256" key="2">
    <source>
        <dbReference type="ARBA" id="ARBA00022679"/>
    </source>
</evidence>
<organism evidence="5 6">
    <name type="scientific">Paenibacillus contaminans</name>
    <dbReference type="NCBI Taxonomy" id="450362"/>
    <lineage>
        <taxon>Bacteria</taxon>
        <taxon>Bacillati</taxon>
        <taxon>Bacillota</taxon>
        <taxon>Bacilli</taxon>
        <taxon>Bacillales</taxon>
        <taxon>Paenibacillaceae</taxon>
        <taxon>Paenibacillus</taxon>
    </lineage>
</organism>
<gene>
    <name evidence="5" type="ORF">DQG23_38375</name>
</gene>
<dbReference type="InterPro" id="IPR007657">
    <property type="entry name" value="Glycosyltransferase_61"/>
</dbReference>
<dbReference type="InterPro" id="IPR049625">
    <property type="entry name" value="Glyco_transf_61_cat"/>
</dbReference>
<evidence type="ECO:0000256" key="3">
    <source>
        <dbReference type="ARBA" id="ARBA00023180"/>
    </source>
</evidence>
<feature type="domain" description="Glycosyltransferase 61 catalytic" evidence="4">
    <location>
        <begin position="93"/>
        <end position="266"/>
    </location>
</feature>
<evidence type="ECO:0000313" key="5">
    <source>
        <dbReference type="EMBL" id="RAV10119.1"/>
    </source>
</evidence>
<evidence type="ECO:0000256" key="1">
    <source>
        <dbReference type="ARBA" id="ARBA00022676"/>
    </source>
</evidence>
<keyword evidence="1" id="KW-0328">Glycosyltransferase</keyword>
<accession>A0A329LQS0</accession>